<keyword evidence="3" id="KW-1185">Reference proteome</keyword>
<proteinExistence type="predicted"/>
<reference evidence="2 3" key="1">
    <citation type="submission" date="2016-11" db="EMBL/GenBank/DDBJ databases">
        <authorList>
            <person name="Jaros S."/>
            <person name="Januszkiewicz K."/>
            <person name="Wedrychowicz H."/>
        </authorList>
    </citation>
    <scope>NUCLEOTIDE SEQUENCE [LARGE SCALE GENOMIC DNA]</scope>
</reference>
<gene>
    <name evidence="2" type="primary">BQ5605_C050g12471</name>
    <name evidence="2" type="ORF">BQ5605_C050G12471</name>
</gene>
<accession>A0A2X0MRP9</accession>
<evidence type="ECO:0000313" key="3">
    <source>
        <dbReference type="Proteomes" id="UP000249464"/>
    </source>
</evidence>
<dbReference type="EMBL" id="FQNC01000097">
    <property type="protein sequence ID" value="SGZ29665.1"/>
    <property type="molecule type" value="Genomic_DNA"/>
</dbReference>
<keyword evidence="1" id="KW-0732">Signal</keyword>
<protein>
    <submittedName>
        <fullName evidence="2">BQ5605_C050g12471 protein</fullName>
    </submittedName>
</protein>
<organism evidence="2 3">
    <name type="scientific">Microbotryum silenes-dioicae</name>
    <dbReference type="NCBI Taxonomy" id="796604"/>
    <lineage>
        <taxon>Eukaryota</taxon>
        <taxon>Fungi</taxon>
        <taxon>Dikarya</taxon>
        <taxon>Basidiomycota</taxon>
        <taxon>Pucciniomycotina</taxon>
        <taxon>Microbotryomycetes</taxon>
        <taxon>Microbotryales</taxon>
        <taxon>Microbotryaceae</taxon>
        <taxon>Microbotryum</taxon>
    </lineage>
</organism>
<feature type="signal peptide" evidence="1">
    <location>
        <begin position="1"/>
        <end position="20"/>
    </location>
</feature>
<dbReference type="AlphaFoldDB" id="A0A2X0MRP9"/>
<feature type="chain" id="PRO_5016116051" evidence="1">
    <location>
        <begin position="21"/>
        <end position="209"/>
    </location>
</feature>
<evidence type="ECO:0000313" key="2">
    <source>
        <dbReference type="EMBL" id="SGZ29665.1"/>
    </source>
</evidence>
<name>A0A2X0MRP9_9BASI</name>
<evidence type="ECO:0000256" key="1">
    <source>
        <dbReference type="SAM" id="SignalP"/>
    </source>
</evidence>
<dbReference type="Proteomes" id="UP000249464">
    <property type="component" value="Unassembled WGS sequence"/>
</dbReference>
<sequence length="209" mass="22920">MLLLWSHLAALTLVASLATCSPLTAPPLKALDNGRSFDPAPGSEAVADFTKQNISGSHTPDFRHPSTLTRDVSHVAPLALRPRSLPRPRFPLLTPPAIVYPRGGETYRPGDTVTYRWKPTHSPEKADLWLTCRGSEAQEIRFIDRDIPLNTGGNTTTIPNDISWNVLNGEEGANANVSAFIYFGVSRTSYTQDQGVFGKHTHSFTIKNN</sequence>